<accession>A0ABM4C9T4</accession>
<dbReference type="InterPro" id="IPR052740">
    <property type="entry name" value="CE4"/>
</dbReference>
<reference evidence="3" key="1">
    <citation type="submission" date="2025-08" db="UniProtKB">
        <authorList>
            <consortium name="RefSeq"/>
        </authorList>
    </citation>
    <scope>IDENTIFICATION</scope>
</reference>
<organism evidence="2 3">
    <name type="scientific">Hydra vulgaris</name>
    <name type="common">Hydra</name>
    <name type="synonym">Hydra attenuata</name>
    <dbReference type="NCBI Taxonomy" id="6087"/>
    <lineage>
        <taxon>Eukaryota</taxon>
        <taxon>Metazoa</taxon>
        <taxon>Cnidaria</taxon>
        <taxon>Hydrozoa</taxon>
        <taxon>Hydroidolina</taxon>
        <taxon>Anthoathecata</taxon>
        <taxon>Aplanulata</taxon>
        <taxon>Hydridae</taxon>
        <taxon>Hydra</taxon>
    </lineage>
</organism>
<keyword evidence="2" id="KW-1185">Reference proteome</keyword>
<name>A0ABM4C9T4_HYDVU</name>
<evidence type="ECO:0000313" key="3">
    <source>
        <dbReference type="RefSeq" id="XP_065658428.1"/>
    </source>
</evidence>
<dbReference type="PANTHER" id="PTHR45985:SF3">
    <property type="entry name" value="CHITIN DEACETYLASE-LIKE 4"/>
    <property type="match status" value="1"/>
</dbReference>
<evidence type="ECO:0000313" key="2">
    <source>
        <dbReference type="Proteomes" id="UP001652625"/>
    </source>
</evidence>
<dbReference type="Pfam" id="PF01522">
    <property type="entry name" value="Polysacc_deac_1"/>
    <property type="match status" value="1"/>
</dbReference>
<proteinExistence type="predicted"/>
<dbReference type="SUPFAM" id="SSF88713">
    <property type="entry name" value="Glycoside hydrolase/deacetylase"/>
    <property type="match status" value="1"/>
</dbReference>
<feature type="domain" description="NodB homology" evidence="1">
    <location>
        <begin position="113"/>
        <end position="239"/>
    </location>
</feature>
<sequence length="408" mass="46882">MKLYADNSKVIGIIKNELNSITLQADIDGAVEWSHIWFMHFNIEKCKVMLAGCVCNKLMRSYSMGNVDGVRYLLEKVVVKRDLVPAIPCDPLSCILPKCRCAGIDTPGGLTKDNTPQIIMFTMDDGITQNNFQLYQDLLSGLKNLNGCPAKATFFLSGDNTDYSLVKILQTQGHEIGDHSVTHRFPVNWWSQNSYSDLEFEVINQRKTIEEMIGVTTRGWRTPFLASTENVFSVLADNNFLYDSSLGTYPRTRWWPYTLDYLPPLNCYMLNCPSNSYPGLWEIPLVPWQCNSTDEIFGTMIDECKDPGDEESVYEMIMRNFRMHYEDNKQPFPIFGHSSWFDNAPYKKSALIRFMNEVVKFNDVFFVTAQDAVLWTQSPIGLDQNPFSCPQIRKMRKKFYILTGTFKT</sequence>
<protein>
    <submittedName>
        <fullName evidence="3">Chitin deacetylase 8-like isoform X2</fullName>
    </submittedName>
</protein>
<dbReference type="Gene3D" id="3.20.20.370">
    <property type="entry name" value="Glycoside hydrolase/deacetylase"/>
    <property type="match status" value="1"/>
</dbReference>
<dbReference type="GeneID" id="100197123"/>
<dbReference type="InterPro" id="IPR011330">
    <property type="entry name" value="Glyco_hydro/deAcase_b/a-brl"/>
</dbReference>
<evidence type="ECO:0000259" key="1">
    <source>
        <dbReference type="Pfam" id="PF01522"/>
    </source>
</evidence>
<dbReference type="RefSeq" id="XP_065658428.1">
    <property type="nucleotide sequence ID" value="XM_065802356.1"/>
</dbReference>
<dbReference type="PANTHER" id="PTHR45985">
    <property type="match status" value="1"/>
</dbReference>
<dbReference type="Proteomes" id="UP001652625">
    <property type="component" value="Chromosome 08"/>
</dbReference>
<gene>
    <name evidence="3" type="primary">LOC100197123</name>
</gene>
<dbReference type="InterPro" id="IPR002509">
    <property type="entry name" value="NODB_dom"/>
</dbReference>